<dbReference type="EMBL" id="AZIM01000997">
    <property type="protein sequence ID" value="ETE68528.1"/>
    <property type="molecule type" value="Genomic_DNA"/>
</dbReference>
<comment type="caution">
    <text evidence="1">The sequence shown here is derived from an EMBL/GenBank/DDBJ whole genome shotgun (WGS) entry which is preliminary data.</text>
</comment>
<name>V8P3E9_OPHHA</name>
<feature type="non-terminal residue" evidence="1">
    <location>
        <position position="1"/>
    </location>
</feature>
<organism evidence="1 2">
    <name type="scientific">Ophiophagus hannah</name>
    <name type="common">King cobra</name>
    <name type="synonym">Naja hannah</name>
    <dbReference type="NCBI Taxonomy" id="8665"/>
    <lineage>
        <taxon>Eukaryota</taxon>
        <taxon>Metazoa</taxon>
        <taxon>Chordata</taxon>
        <taxon>Craniata</taxon>
        <taxon>Vertebrata</taxon>
        <taxon>Euteleostomi</taxon>
        <taxon>Lepidosauria</taxon>
        <taxon>Squamata</taxon>
        <taxon>Bifurcata</taxon>
        <taxon>Unidentata</taxon>
        <taxon>Episquamata</taxon>
        <taxon>Toxicofera</taxon>
        <taxon>Serpentes</taxon>
        <taxon>Colubroidea</taxon>
        <taxon>Elapidae</taxon>
        <taxon>Elapinae</taxon>
        <taxon>Ophiophagus</taxon>
    </lineage>
</organism>
<reference evidence="1 2" key="1">
    <citation type="journal article" date="2013" name="Proc. Natl. Acad. Sci. U.S.A.">
        <title>The king cobra genome reveals dynamic gene evolution and adaptation in the snake venom system.</title>
        <authorList>
            <person name="Vonk F.J."/>
            <person name="Casewell N.R."/>
            <person name="Henkel C.V."/>
            <person name="Heimberg A.M."/>
            <person name="Jansen H.J."/>
            <person name="McCleary R.J."/>
            <person name="Kerkkamp H.M."/>
            <person name="Vos R.A."/>
            <person name="Guerreiro I."/>
            <person name="Calvete J.J."/>
            <person name="Wuster W."/>
            <person name="Woods A.E."/>
            <person name="Logan J.M."/>
            <person name="Harrison R.A."/>
            <person name="Castoe T.A."/>
            <person name="de Koning A.P."/>
            <person name="Pollock D.D."/>
            <person name="Yandell M."/>
            <person name="Calderon D."/>
            <person name="Renjifo C."/>
            <person name="Currier R.B."/>
            <person name="Salgado D."/>
            <person name="Pla D."/>
            <person name="Sanz L."/>
            <person name="Hyder A.S."/>
            <person name="Ribeiro J.M."/>
            <person name="Arntzen J.W."/>
            <person name="van den Thillart G.E."/>
            <person name="Boetzer M."/>
            <person name="Pirovano W."/>
            <person name="Dirks R.P."/>
            <person name="Spaink H.P."/>
            <person name="Duboule D."/>
            <person name="McGlinn E."/>
            <person name="Kini R.M."/>
            <person name="Richardson M.K."/>
        </authorList>
    </citation>
    <scope>NUCLEOTIDE SEQUENCE</scope>
    <source>
        <tissue evidence="1">Blood</tissue>
    </source>
</reference>
<evidence type="ECO:0000313" key="2">
    <source>
        <dbReference type="Proteomes" id="UP000018936"/>
    </source>
</evidence>
<dbReference type="Proteomes" id="UP000018936">
    <property type="component" value="Unassembled WGS sequence"/>
</dbReference>
<sequence length="161" mass="18703">MILTLHCDRAAVEWLGGCKNLYCMGLRLCDCGCLQHLGMVRGAQGWDRLRNRPTIQKPEIQKDTSVKMEETCLVHWGLCYLSYYYDLAKEHRKKHLLIKITELARQSSVDNQKVPTAEESHWHKAFVTLKSHFIELEKKCPEALMQLSHKVEVTKYCGIEK</sequence>
<dbReference type="OrthoDB" id="6350415at2759"/>
<accession>V8P3E9</accession>
<evidence type="ECO:0000313" key="1">
    <source>
        <dbReference type="EMBL" id="ETE68528.1"/>
    </source>
</evidence>
<gene>
    <name evidence="1" type="ORF">L345_05675</name>
</gene>
<keyword evidence="2" id="KW-1185">Reference proteome</keyword>
<proteinExistence type="predicted"/>
<protein>
    <submittedName>
        <fullName evidence="1">Uncharacterized protein</fullName>
    </submittedName>
</protein>
<dbReference type="AlphaFoldDB" id="V8P3E9"/>